<dbReference type="InterPro" id="IPR042108">
    <property type="entry name" value="GTPase_HflX_N_sf"/>
</dbReference>
<dbReference type="Pfam" id="PF01535">
    <property type="entry name" value="PPR"/>
    <property type="match status" value="2"/>
</dbReference>
<evidence type="ECO:0000256" key="2">
    <source>
        <dbReference type="ARBA" id="ARBA00022737"/>
    </source>
</evidence>
<feature type="repeat" description="PPR" evidence="7">
    <location>
        <begin position="403"/>
        <end position="437"/>
    </location>
</feature>
<sequence>MHNKLLTASTRRLLIKPHPLRPLSTSSSSSSSSPLVGDGATTFSGDGDGDGDGDLGGAVERAYRILRRFHSDPSKLALALSSARVDPAAHPALVERVLSRCGASAPLLALRFFSWSSSLAPPSPAARRLLLRALARSRRFDAAWALLSDLRRLHPELLSPDLFVALIRRFAAARLVSRALDVLDQMPRYGLPADDRVFGALLDALCKHGSVREAANLFEEMRERFPPDLRHFTSLLYGWCKLGKLEEAKFVLIQMKRSGFEPDVVVYNTLLGGFASAGKFEDGYELLREMRRKGCEPNAISYTTLIQGLCSRERMDDALRVFVEMTRNNCRADSVTYTTLITGFCKSGRIDKAYEFVSEMARRGFRPDSRAYFPIFAAHEKKEQLEECLELMDRMRKDRSFPDLGIHEVVIRLSCKLGELTQAIAIWNEMENRGVSPDLDTFLIMIHGFVGQSALVDACGYFKEMVGRGLFVTPQYGVLKDLLNALLRDEKLELAKEMWGCIASKGCELNVSTWTIWIHALFSNKHVKEACSYCLDMLDSGLMPQADTFAKLMKGLKKLYNRQIAAEITEKVRKMAEERRVSFKMYKRRGVRDLEEKANKKRKREKERKGRKGRALSRGHSRSRHRQSILRPFHLLSPSPAPSPSPLLAHSSFSTSSRRRKRKEGDEEDDDGDRGGGGLGLFVLGRDPTRPPRLFVVQPRLRPDALLDSKLAEALNLANSLEEPRDGFYDSDFASKDLPPHLVVQNPAARSARAHADTYFGPGTVDNIKCHLKALESEEQNGIDAVFVNAILSGIQQRNLEVAWGKPVLDRVGLIIEIFNAHAETKEGKLQSELAALMYKRTRLVRVRGPGGRLTFGLSGEAEVVSARGRGSGGRGFISGAGETELQLQRRRIQERRNSLLEQIEEVRRTRALQRSARKRHGSSCGQGLATVAVVGYTNAGKSTLVSALSDCDLYSDDRLFATVDPRLRSVVLPSGRKAILSDTVGFISDLPVQLVEAFHATLEEVVEADLLVHVLDASAPNLEEHRSTVLQVLQQIGVPEDKIENMIEVWNKIDLLEENNGANEFAEEDECLVEGEEGEEDEETFPEVDDDMATELSSGEVIDGNRNDDMASMRSSEEDVEDLDDMASGLSATEEHMENFDEQVSESESTKQWEVRTEPTKSGCHVRTSAVTGIGLQELLSLIDEKLNEQKPVVQRSFGPFDRKWRPSYAEHDEKVAEQ</sequence>
<feature type="compositionally biased region" description="Basic and acidic residues" evidence="9">
    <location>
        <begin position="1104"/>
        <end position="1118"/>
    </location>
</feature>
<keyword evidence="11" id="KW-1185">Reference proteome</keyword>
<feature type="compositionally biased region" description="Low complexity" evidence="9">
    <location>
        <begin position="24"/>
        <end position="45"/>
    </location>
</feature>
<dbReference type="GeneID" id="109721440"/>
<keyword evidence="5" id="KW-0809">Transit peptide</keyword>
<evidence type="ECO:0000313" key="11">
    <source>
        <dbReference type="Proteomes" id="UP000515123"/>
    </source>
</evidence>
<organism evidence="11 12">
    <name type="scientific">Ananas comosus</name>
    <name type="common">Pineapple</name>
    <name type="synonym">Ananas ananas</name>
    <dbReference type="NCBI Taxonomy" id="4615"/>
    <lineage>
        <taxon>Eukaryota</taxon>
        <taxon>Viridiplantae</taxon>
        <taxon>Streptophyta</taxon>
        <taxon>Embryophyta</taxon>
        <taxon>Tracheophyta</taxon>
        <taxon>Spermatophyta</taxon>
        <taxon>Magnoliopsida</taxon>
        <taxon>Liliopsida</taxon>
        <taxon>Poales</taxon>
        <taxon>Bromeliaceae</taxon>
        <taxon>Bromelioideae</taxon>
        <taxon>Ananas</taxon>
    </lineage>
</organism>
<dbReference type="InterPro" id="IPR030394">
    <property type="entry name" value="G_HFLX_dom"/>
</dbReference>
<dbReference type="InterPro" id="IPR016496">
    <property type="entry name" value="GTPase_HflX"/>
</dbReference>
<dbReference type="InterPro" id="IPR027417">
    <property type="entry name" value="P-loop_NTPase"/>
</dbReference>
<keyword evidence="8" id="KW-0175">Coiled coil</keyword>
<evidence type="ECO:0000256" key="1">
    <source>
        <dbReference type="ARBA" id="ARBA00022723"/>
    </source>
</evidence>
<dbReference type="RefSeq" id="XP_020104674.1">
    <property type="nucleotide sequence ID" value="XM_020249085.1"/>
</dbReference>
<dbReference type="Pfam" id="PF01926">
    <property type="entry name" value="MMR_HSR1"/>
    <property type="match status" value="1"/>
</dbReference>
<dbReference type="InterPro" id="IPR002885">
    <property type="entry name" value="PPR_rpt"/>
</dbReference>
<dbReference type="Proteomes" id="UP000515123">
    <property type="component" value="Linkage group 15"/>
</dbReference>
<dbReference type="Pfam" id="PF13167">
    <property type="entry name" value="GTP-bdg_N"/>
    <property type="match status" value="1"/>
</dbReference>
<dbReference type="SUPFAM" id="SSF52540">
    <property type="entry name" value="P-loop containing nucleoside triphosphate hydrolases"/>
    <property type="match status" value="1"/>
</dbReference>
<name>A0A6P5G8R1_ANACO</name>
<dbReference type="InterPro" id="IPR032305">
    <property type="entry name" value="GTP-bd_M"/>
</dbReference>
<dbReference type="GO" id="GO:0043022">
    <property type="term" value="F:ribosome binding"/>
    <property type="evidence" value="ECO:0007669"/>
    <property type="project" value="TreeGrafter"/>
</dbReference>
<keyword evidence="3" id="KW-0547">Nucleotide-binding</keyword>
<dbReference type="FunFam" id="3.40.50.300:FF:001888">
    <property type="entry name" value="GTP-binding protein chloroplastic"/>
    <property type="match status" value="1"/>
</dbReference>
<feature type="repeat" description="PPR" evidence="7">
    <location>
        <begin position="263"/>
        <end position="297"/>
    </location>
</feature>
<dbReference type="InterPro" id="IPR011990">
    <property type="entry name" value="TPR-like_helical_dom_sf"/>
</dbReference>
<dbReference type="InterPro" id="IPR006073">
    <property type="entry name" value="GTP-bd"/>
</dbReference>
<keyword evidence="4" id="KW-0460">Magnesium</keyword>
<evidence type="ECO:0000256" key="8">
    <source>
        <dbReference type="SAM" id="Coils"/>
    </source>
</evidence>
<evidence type="ECO:0000256" key="6">
    <source>
        <dbReference type="ARBA" id="ARBA00023134"/>
    </source>
</evidence>
<feature type="repeat" description="PPR" evidence="7">
    <location>
        <begin position="298"/>
        <end position="332"/>
    </location>
</feature>
<protein>
    <submittedName>
        <fullName evidence="12">Uncharacterized protein LOC109721440</fullName>
    </submittedName>
</protein>
<evidence type="ECO:0000256" key="3">
    <source>
        <dbReference type="ARBA" id="ARBA00022741"/>
    </source>
</evidence>
<dbReference type="Gene3D" id="3.40.50.11060">
    <property type="entry name" value="GTPase HflX, N-terminal domain"/>
    <property type="match status" value="1"/>
</dbReference>
<evidence type="ECO:0000256" key="7">
    <source>
        <dbReference type="PROSITE-ProRule" id="PRU00708"/>
    </source>
</evidence>
<feature type="repeat" description="PPR" evidence="7">
    <location>
        <begin position="510"/>
        <end position="544"/>
    </location>
</feature>
<dbReference type="PANTHER" id="PTHR10229:SF8">
    <property type="entry name" value="GTPASE HFLX"/>
    <property type="match status" value="1"/>
</dbReference>
<keyword evidence="2" id="KW-0677">Repeat</keyword>
<dbReference type="Pfam" id="PF13041">
    <property type="entry name" value="PPR_2"/>
    <property type="match status" value="2"/>
</dbReference>
<evidence type="ECO:0000259" key="10">
    <source>
        <dbReference type="PROSITE" id="PS51705"/>
    </source>
</evidence>
<dbReference type="Pfam" id="PF16360">
    <property type="entry name" value="GTP-bdg_M"/>
    <property type="match status" value="1"/>
</dbReference>
<proteinExistence type="predicted"/>
<accession>A0A6P5G8R1</accession>
<evidence type="ECO:0000313" key="12">
    <source>
        <dbReference type="RefSeq" id="XP_020104674.1"/>
    </source>
</evidence>
<dbReference type="NCBIfam" id="TIGR00756">
    <property type="entry name" value="PPR"/>
    <property type="match status" value="7"/>
</dbReference>
<dbReference type="OrthoDB" id="185373at2759"/>
<feature type="region of interest" description="Disordered" evidence="9">
    <location>
        <begin position="1101"/>
        <end position="1122"/>
    </location>
</feature>
<keyword evidence="1" id="KW-0479">Metal-binding</keyword>
<dbReference type="Gene3D" id="1.25.40.10">
    <property type="entry name" value="Tetratricopeptide repeat domain"/>
    <property type="match status" value="4"/>
</dbReference>
<feature type="repeat" description="PPR" evidence="7">
    <location>
        <begin position="228"/>
        <end position="262"/>
    </location>
</feature>
<dbReference type="GO" id="GO:0005737">
    <property type="term" value="C:cytoplasm"/>
    <property type="evidence" value="ECO:0007669"/>
    <property type="project" value="TreeGrafter"/>
</dbReference>
<dbReference type="Pfam" id="PF12854">
    <property type="entry name" value="PPR_1"/>
    <property type="match status" value="2"/>
</dbReference>
<feature type="coiled-coil region" evidence="8">
    <location>
        <begin position="883"/>
        <end position="910"/>
    </location>
</feature>
<dbReference type="PRINTS" id="PR00326">
    <property type="entry name" value="GTP1OBG"/>
</dbReference>
<feature type="compositionally biased region" description="Low complexity" evidence="9">
    <location>
        <begin position="646"/>
        <end position="656"/>
    </location>
</feature>
<evidence type="ECO:0000256" key="4">
    <source>
        <dbReference type="ARBA" id="ARBA00022842"/>
    </source>
</evidence>
<dbReference type="NCBIfam" id="TIGR03156">
    <property type="entry name" value="GTP_HflX"/>
    <property type="match status" value="1"/>
</dbReference>
<reference evidence="11" key="1">
    <citation type="journal article" date="2015" name="Nat. Genet.">
        <title>The pineapple genome and the evolution of CAM photosynthesis.</title>
        <authorList>
            <person name="Ming R."/>
            <person name="VanBuren R."/>
            <person name="Wai C.M."/>
            <person name="Tang H."/>
            <person name="Schatz M.C."/>
            <person name="Bowers J.E."/>
            <person name="Lyons E."/>
            <person name="Wang M.L."/>
            <person name="Chen J."/>
            <person name="Biggers E."/>
            <person name="Zhang J."/>
            <person name="Huang L."/>
            <person name="Zhang L."/>
            <person name="Miao W."/>
            <person name="Zhang J."/>
            <person name="Ye Z."/>
            <person name="Miao C."/>
            <person name="Lin Z."/>
            <person name="Wang H."/>
            <person name="Zhou H."/>
            <person name="Yim W.C."/>
            <person name="Priest H.D."/>
            <person name="Zheng C."/>
            <person name="Woodhouse M."/>
            <person name="Edger P.P."/>
            <person name="Guyot R."/>
            <person name="Guo H.B."/>
            <person name="Guo H."/>
            <person name="Zheng G."/>
            <person name="Singh R."/>
            <person name="Sharma A."/>
            <person name="Min X."/>
            <person name="Zheng Y."/>
            <person name="Lee H."/>
            <person name="Gurtowski J."/>
            <person name="Sedlazeck F.J."/>
            <person name="Harkess A."/>
            <person name="McKain M.R."/>
            <person name="Liao Z."/>
            <person name="Fang J."/>
            <person name="Liu J."/>
            <person name="Zhang X."/>
            <person name="Zhang Q."/>
            <person name="Hu W."/>
            <person name="Qin Y."/>
            <person name="Wang K."/>
            <person name="Chen L.Y."/>
            <person name="Shirley N."/>
            <person name="Lin Y.R."/>
            <person name="Liu L.Y."/>
            <person name="Hernandez A.G."/>
            <person name="Wright C.L."/>
            <person name="Bulone V."/>
            <person name="Tuskan G.A."/>
            <person name="Heath K."/>
            <person name="Zee F."/>
            <person name="Moore P.H."/>
            <person name="Sunkar R."/>
            <person name="Leebens-Mack J.H."/>
            <person name="Mockler T."/>
            <person name="Bennetzen J.L."/>
            <person name="Freeling M."/>
            <person name="Sankoff D."/>
            <person name="Paterson A.H."/>
            <person name="Zhu X."/>
            <person name="Yang X."/>
            <person name="Smith J.A."/>
            <person name="Cushman J.C."/>
            <person name="Paull R.E."/>
            <person name="Yu Q."/>
        </authorList>
    </citation>
    <scope>NUCLEOTIDE SEQUENCE [LARGE SCALE GENOMIC DNA]</scope>
    <source>
        <strain evidence="11">cv. F153</strain>
    </source>
</reference>
<keyword evidence="6" id="KW-0342">GTP-binding</keyword>
<dbReference type="GO" id="GO:0046872">
    <property type="term" value="F:metal ion binding"/>
    <property type="evidence" value="ECO:0007669"/>
    <property type="project" value="UniProtKB-KW"/>
</dbReference>
<feature type="repeat" description="PPR" evidence="7">
    <location>
        <begin position="194"/>
        <end position="224"/>
    </location>
</feature>
<dbReference type="PROSITE" id="PS51705">
    <property type="entry name" value="G_HFLX"/>
    <property type="match status" value="1"/>
</dbReference>
<feature type="repeat" description="PPR" evidence="7">
    <location>
        <begin position="333"/>
        <end position="367"/>
    </location>
</feature>
<dbReference type="AlphaFoldDB" id="A0A6P5G8R1"/>
<evidence type="ECO:0000256" key="9">
    <source>
        <dbReference type="SAM" id="MobiDB-lite"/>
    </source>
</evidence>
<feature type="region of interest" description="Disordered" evidence="9">
    <location>
        <begin position="17"/>
        <end position="51"/>
    </location>
</feature>
<dbReference type="CDD" id="cd01878">
    <property type="entry name" value="HflX"/>
    <property type="match status" value="1"/>
</dbReference>
<dbReference type="Gene3D" id="3.40.50.300">
    <property type="entry name" value="P-loop containing nucleotide triphosphate hydrolases"/>
    <property type="match status" value="1"/>
</dbReference>
<feature type="region of interest" description="Disordered" evidence="9">
    <location>
        <begin position="592"/>
        <end position="685"/>
    </location>
</feature>
<gene>
    <name evidence="12" type="primary">LOC109721440</name>
</gene>
<dbReference type="GO" id="GO:0005525">
    <property type="term" value="F:GTP binding"/>
    <property type="evidence" value="ECO:0007669"/>
    <property type="project" value="UniProtKB-KW"/>
</dbReference>
<dbReference type="PROSITE" id="PS51375">
    <property type="entry name" value="PPR"/>
    <property type="match status" value="7"/>
</dbReference>
<evidence type="ECO:0000256" key="5">
    <source>
        <dbReference type="ARBA" id="ARBA00022946"/>
    </source>
</evidence>
<feature type="region of interest" description="Disordered" evidence="9">
    <location>
        <begin position="1197"/>
        <end position="1220"/>
    </location>
</feature>
<dbReference type="InterPro" id="IPR025121">
    <property type="entry name" value="GTPase_HflX_N"/>
</dbReference>
<feature type="compositionally biased region" description="Basic and acidic residues" evidence="9">
    <location>
        <begin position="1202"/>
        <end position="1220"/>
    </location>
</feature>
<feature type="compositionally biased region" description="Basic residues" evidence="9">
    <location>
        <begin position="599"/>
        <end position="628"/>
    </location>
</feature>
<reference evidence="12" key="2">
    <citation type="submission" date="2025-08" db="UniProtKB">
        <authorList>
            <consortium name="RefSeq"/>
        </authorList>
    </citation>
    <scope>IDENTIFICATION</scope>
    <source>
        <tissue evidence="12">Leaf</tissue>
    </source>
</reference>
<dbReference type="FunFam" id="3.40.50.11060:FF:000003">
    <property type="entry name" value="GTP-binding protein chloroplastic"/>
    <property type="match status" value="1"/>
</dbReference>
<feature type="domain" description="Hflx-type G" evidence="10">
    <location>
        <begin position="930"/>
        <end position="1192"/>
    </location>
</feature>
<dbReference type="SUPFAM" id="SSF48452">
    <property type="entry name" value="TPR-like"/>
    <property type="match status" value="1"/>
</dbReference>
<dbReference type="PANTHER" id="PTHR10229">
    <property type="entry name" value="GTP-BINDING PROTEIN HFLX"/>
    <property type="match status" value="1"/>
</dbReference>